<evidence type="ECO:0000313" key="6">
    <source>
        <dbReference type="EMBL" id="EGG02916.1"/>
    </source>
</evidence>
<reference evidence="7" key="1">
    <citation type="journal article" date="2011" name="Proc. Natl. Acad. Sci. U.S.A.">
        <title>Obligate biotrophy features unraveled by the genomic analysis of rust fungi.</title>
        <authorList>
            <person name="Duplessis S."/>
            <person name="Cuomo C.A."/>
            <person name="Lin Y.-C."/>
            <person name="Aerts A."/>
            <person name="Tisserant E."/>
            <person name="Veneault-Fourrey C."/>
            <person name="Joly D.L."/>
            <person name="Hacquard S."/>
            <person name="Amselem J."/>
            <person name="Cantarel B.L."/>
            <person name="Chiu R."/>
            <person name="Coutinho P.M."/>
            <person name="Feau N."/>
            <person name="Field M."/>
            <person name="Frey P."/>
            <person name="Gelhaye E."/>
            <person name="Goldberg J."/>
            <person name="Grabherr M.G."/>
            <person name="Kodira C.D."/>
            <person name="Kohler A."/>
            <person name="Kuees U."/>
            <person name="Lindquist E.A."/>
            <person name="Lucas S.M."/>
            <person name="Mago R."/>
            <person name="Mauceli E."/>
            <person name="Morin E."/>
            <person name="Murat C."/>
            <person name="Pangilinan J.L."/>
            <person name="Park R."/>
            <person name="Pearson M."/>
            <person name="Quesneville H."/>
            <person name="Rouhier N."/>
            <person name="Sakthikumar S."/>
            <person name="Salamov A.A."/>
            <person name="Schmutz J."/>
            <person name="Selles B."/>
            <person name="Shapiro H."/>
            <person name="Tanguay P."/>
            <person name="Tuskan G.A."/>
            <person name="Henrissat B."/>
            <person name="Van de Peer Y."/>
            <person name="Rouze P."/>
            <person name="Ellis J.G."/>
            <person name="Dodds P.N."/>
            <person name="Schein J.E."/>
            <person name="Zhong S."/>
            <person name="Hamelin R.C."/>
            <person name="Grigoriev I.V."/>
            <person name="Szabo L.J."/>
            <person name="Martin F."/>
        </authorList>
    </citation>
    <scope>NUCLEOTIDE SEQUENCE [LARGE SCALE GENOMIC DNA]</scope>
    <source>
        <strain evidence="7">98AG31 / pathotype 3-4-7</strain>
    </source>
</reference>
<dbReference type="EMBL" id="GL883127">
    <property type="protein sequence ID" value="EGG02916.1"/>
    <property type="molecule type" value="Genomic_DNA"/>
</dbReference>
<dbReference type="GO" id="GO:0016020">
    <property type="term" value="C:membrane"/>
    <property type="evidence" value="ECO:0007669"/>
    <property type="project" value="UniProtKB-SubCell"/>
</dbReference>
<name>F4RX70_MELLP</name>
<keyword evidence="3 5" id="KW-1133">Transmembrane helix</keyword>
<feature type="transmembrane region" description="Helical" evidence="5">
    <location>
        <begin position="28"/>
        <end position="48"/>
    </location>
</feature>
<feature type="transmembrane region" description="Helical" evidence="5">
    <location>
        <begin position="84"/>
        <end position="104"/>
    </location>
</feature>
<evidence type="ECO:0000256" key="5">
    <source>
        <dbReference type="SAM" id="Phobius"/>
    </source>
</evidence>
<evidence type="ECO:0000256" key="3">
    <source>
        <dbReference type="ARBA" id="ARBA00022989"/>
    </source>
</evidence>
<evidence type="ECO:0000256" key="4">
    <source>
        <dbReference type="ARBA" id="ARBA00023136"/>
    </source>
</evidence>
<proteinExistence type="predicted"/>
<dbReference type="RefSeq" id="XP_007413709.1">
    <property type="nucleotide sequence ID" value="XM_007413647.1"/>
</dbReference>
<comment type="subcellular location">
    <subcellularLocation>
        <location evidence="1">Membrane</location>
        <topology evidence="1">Multi-pass membrane protein</topology>
    </subcellularLocation>
</comment>
<dbReference type="Proteomes" id="UP000001072">
    <property type="component" value="Unassembled WGS sequence"/>
</dbReference>
<evidence type="ECO:0000256" key="1">
    <source>
        <dbReference type="ARBA" id="ARBA00004141"/>
    </source>
</evidence>
<keyword evidence="2 5" id="KW-0812">Transmembrane</keyword>
<keyword evidence="7" id="KW-1185">Reference proteome</keyword>
<organism evidence="7">
    <name type="scientific">Melampsora larici-populina (strain 98AG31 / pathotype 3-4-7)</name>
    <name type="common">Poplar leaf rust fungus</name>
    <dbReference type="NCBI Taxonomy" id="747676"/>
    <lineage>
        <taxon>Eukaryota</taxon>
        <taxon>Fungi</taxon>
        <taxon>Dikarya</taxon>
        <taxon>Basidiomycota</taxon>
        <taxon>Pucciniomycotina</taxon>
        <taxon>Pucciniomycetes</taxon>
        <taxon>Pucciniales</taxon>
        <taxon>Melampsoraceae</taxon>
        <taxon>Melampsora</taxon>
    </lineage>
</organism>
<dbReference type="VEuPathDB" id="FungiDB:MELLADRAFT_90520"/>
<evidence type="ECO:0000313" key="7">
    <source>
        <dbReference type="Proteomes" id="UP000001072"/>
    </source>
</evidence>
<protein>
    <submittedName>
        <fullName evidence="6">Uncharacterized protein</fullName>
    </submittedName>
</protein>
<dbReference type="KEGG" id="mlr:MELLADRAFT_90520"/>
<gene>
    <name evidence="6" type="ORF">MELLADRAFT_90520</name>
</gene>
<accession>F4RX70</accession>
<dbReference type="Gene3D" id="1.20.1080.10">
    <property type="entry name" value="Glycerol uptake facilitator protein"/>
    <property type="match status" value="1"/>
</dbReference>
<dbReference type="GeneID" id="18935603"/>
<dbReference type="InParanoid" id="F4RX70"/>
<dbReference type="InterPro" id="IPR023271">
    <property type="entry name" value="Aquaporin-like"/>
</dbReference>
<dbReference type="SUPFAM" id="SSF81338">
    <property type="entry name" value="Aquaporin-like"/>
    <property type="match status" value="1"/>
</dbReference>
<dbReference type="HOGENOM" id="CLU_1034700_0_0_1"/>
<evidence type="ECO:0000256" key="2">
    <source>
        <dbReference type="ARBA" id="ARBA00022692"/>
    </source>
</evidence>
<keyword evidence="4 5" id="KW-0472">Membrane</keyword>
<dbReference type="AlphaFoldDB" id="F4RX70"/>
<sequence length="269" mass="29894">MSSSFLAGVATYSQIVQSVFMTLFDHGYAEFLCTLFLVTISRIPFALLSSTDIKGFQHESILIAAATELWDYAASHWRIPKCCIIIHFISQLVGAFTAIQLLYLCCRWRNPLIFSSQSQKEEDFTSFAQGPAGICATLLDESSSIYIVVGIEAAVGFIIGALQSATSNHENGLRASITFNITFEMGSVLLFNHRSLVFNPVLEVGGQMATRIVWGDMVFHNPWRNTLMISSSFPTQLNPQLGGFLTNIYLQRRRVSRLSEELDNVNSVA</sequence>